<dbReference type="GO" id="GO:0003676">
    <property type="term" value="F:nucleic acid binding"/>
    <property type="evidence" value="ECO:0007669"/>
    <property type="project" value="InterPro"/>
</dbReference>
<feature type="region of interest" description="Disordered" evidence="1">
    <location>
        <begin position="92"/>
        <end position="115"/>
    </location>
</feature>
<dbReference type="PANTHER" id="PTHR47515">
    <property type="entry name" value="LOW CALCIUM RESPONSE LOCUS PROTEIN T"/>
    <property type="match status" value="1"/>
</dbReference>
<dbReference type="InterPro" id="IPR036397">
    <property type="entry name" value="RNaseH_sf"/>
</dbReference>
<dbReference type="GO" id="GO:0015074">
    <property type="term" value="P:DNA integration"/>
    <property type="evidence" value="ECO:0007669"/>
    <property type="project" value="InterPro"/>
</dbReference>
<accession>A0A6N4UQ64</accession>
<dbReference type="Proteomes" id="UP000466906">
    <property type="component" value="Chromosome"/>
</dbReference>
<sequence>MCPIQPNVIWAMDFQFDTTADGRTIKMLNIIDEFTREALAIHVDRAINADRVVDILDQLVDQHGAPHYVRFDNGPEFVAHAVNDWCRFNGTGSLSSTPDHPGRTHGSSRSTADCATSCSTPGASTHCSKPG</sequence>
<gene>
    <name evidence="3" type="ORF">MALV_06970</name>
</gene>
<dbReference type="EMBL" id="AP022565">
    <property type="protein sequence ID" value="BBX25572.1"/>
    <property type="molecule type" value="Genomic_DNA"/>
</dbReference>
<dbReference type="PROSITE" id="PS50994">
    <property type="entry name" value="INTEGRASE"/>
    <property type="match status" value="1"/>
</dbReference>
<protein>
    <recommendedName>
        <fullName evidence="2">Integrase catalytic domain-containing protein</fullName>
    </recommendedName>
</protein>
<feature type="domain" description="Integrase catalytic" evidence="2">
    <location>
        <begin position="2"/>
        <end position="101"/>
    </location>
</feature>
<evidence type="ECO:0000256" key="1">
    <source>
        <dbReference type="SAM" id="MobiDB-lite"/>
    </source>
</evidence>
<dbReference type="Pfam" id="PF00665">
    <property type="entry name" value="rve"/>
    <property type="match status" value="1"/>
</dbReference>
<dbReference type="KEGG" id="malv:MALV_06970"/>
<feature type="compositionally biased region" description="Polar residues" evidence="1">
    <location>
        <begin position="105"/>
        <end position="115"/>
    </location>
</feature>
<reference evidence="3 4" key="1">
    <citation type="journal article" date="2019" name="Emerg. Microbes Infect.">
        <title>Comprehensive subspecies identification of 175 nontuberculous mycobacteria species based on 7547 genomic profiles.</title>
        <authorList>
            <person name="Matsumoto Y."/>
            <person name="Kinjo T."/>
            <person name="Motooka D."/>
            <person name="Nabeya D."/>
            <person name="Jung N."/>
            <person name="Uechi K."/>
            <person name="Horii T."/>
            <person name="Iida T."/>
            <person name="Fujita J."/>
            <person name="Nakamura S."/>
        </authorList>
    </citation>
    <scope>NUCLEOTIDE SEQUENCE [LARGE SCALE GENOMIC DNA]</scope>
    <source>
        <strain evidence="3 4">JCM 12272</strain>
    </source>
</reference>
<name>A0A6N4UQ64_9MYCO</name>
<evidence type="ECO:0000313" key="3">
    <source>
        <dbReference type="EMBL" id="BBX25572.1"/>
    </source>
</evidence>
<keyword evidence="4" id="KW-1185">Reference proteome</keyword>
<dbReference type="Gene3D" id="3.30.420.10">
    <property type="entry name" value="Ribonuclease H-like superfamily/Ribonuclease H"/>
    <property type="match status" value="1"/>
</dbReference>
<evidence type="ECO:0000259" key="2">
    <source>
        <dbReference type="PROSITE" id="PS50994"/>
    </source>
</evidence>
<proteinExistence type="predicted"/>
<dbReference type="InterPro" id="IPR001584">
    <property type="entry name" value="Integrase_cat-core"/>
</dbReference>
<organism evidence="3 4">
    <name type="scientific">Mycolicibacterium alvei</name>
    <dbReference type="NCBI Taxonomy" id="67081"/>
    <lineage>
        <taxon>Bacteria</taxon>
        <taxon>Bacillati</taxon>
        <taxon>Actinomycetota</taxon>
        <taxon>Actinomycetes</taxon>
        <taxon>Mycobacteriales</taxon>
        <taxon>Mycobacteriaceae</taxon>
        <taxon>Mycolicibacterium</taxon>
    </lineage>
</organism>
<dbReference type="InterPro" id="IPR012337">
    <property type="entry name" value="RNaseH-like_sf"/>
</dbReference>
<dbReference type="SUPFAM" id="SSF53098">
    <property type="entry name" value="Ribonuclease H-like"/>
    <property type="match status" value="1"/>
</dbReference>
<dbReference type="AlphaFoldDB" id="A0A6N4UQ64"/>
<dbReference type="PANTHER" id="PTHR47515:SF2">
    <property type="entry name" value="INTEGRASE CORE DOMAIN PROTEIN"/>
    <property type="match status" value="1"/>
</dbReference>
<evidence type="ECO:0000313" key="4">
    <source>
        <dbReference type="Proteomes" id="UP000466906"/>
    </source>
</evidence>